<dbReference type="Pfam" id="PF00528">
    <property type="entry name" value="BPD_transp_1"/>
    <property type="match status" value="1"/>
</dbReference>
<protein>
    <recommendedName>
        <fullName evidence="11">Oligopeptide transport system permease protein OppB</fullName>
    </recommendedName>
</protein>
<proteinExistence type="inferred from homology"/>
<keyword evidence="9 12" id="KW-0472">Membrane</keyword>
<feature type="transmembrane region" description="Helical" evidence="12">
    <location>
        <begin position="12"/>
        <end position="30"/>
    </location>
</feature>
<dbReference type="CDD" id="cd06261">
    <property type="entry name" value="TM_PBP2"/>
    <property type="match status" value="1"/>
</dbReference>
<evidence type="ECO:0000259" key="13">
    <source>
        <dbReference type="PROSITE" id="PS50928"/>
    </source>
</evidence>
<evidence type="ECO:0000256" key="4">
    <source>
        <dbReference type="ARBA" id="ARBA00022519"/>
    </source>
</evidence>
<dbReference type="PANTHER" id="PTHR43163">
    <property type="entry name" value="DIPEPTIDE TRANSPORT SYSTEM PERMEASE PROTEIN DPPB-RELATED"/>
    <property type="match status" value="1"/>
</dbReference>
<sequence>MLKFIFRRFLEAIPTLLILITISFFMMRLAPGSPFTGERTLSPEVMANIEAKYHLNDPIWKQYTNYLVQLAHGDFGPSFKYKDYSVNYLVGHAFPVSAKLGLAAFILAVVLGVAAGVIAALKQNSKWDFVVMGVAMTGVVIPSFVVAPLLVLIFAIALKWLPGGGWNGGEVKYMILPMVALSLAYIASIARITRGSMIEILHSNFIRTARAKGLPMRRIVLRHALKPAMLPVLSYLGPAFVGIITGSMVIETIYGLPGIGQLFVNGALNRDYSLVLSLTILVGVLTILFNAIVDVLYAVIDPKIRY</sequence>
<dbReference type="OrthoDB" id="9805855at2"/>
<name>A0A0A3ZCZ4_9GAMM</name>
<dbReference type="PROSITE" id="PS50928">
    <property type="entry name" value="ABC_TM1"/>
    <property type="match status" value="1"/>
</dbReference>
<feature type="transmembrane region" description="Helical" evidence="12">
    <location>
        <begin position="133"/>
        <end position="161"/>
    </location>
</feature>
<dbReference type="Proteomes" id="UP000030351">
    <property type="component" value="Unassembled WGS sequence"/>
</dbReference>
<dbReference type="InterPro" id="IPR000515">
    <property type="entry name" value="MetI-like"/>
</dbReference>
<feature type="transmembrane region" description="Helical" evidence="12">
    <location>
        <begin position="100"/>
        <end position="121"/>
    </location>
</feature>
<evidence type="ECO:0000256" key="5">
    <source>
        <dbReference type="ARBA" id="ARBA00022692"/>
    </source>
</evidence>
<evidence type="ECO:0000256" key="8">
    <source>
        <dbReference type="ARBA" id="ARBA00022989"/>
    </source>
</evidence>
<evidence type="ECO:0000256" key="2">
    <source>
        <dbReference type="ARBA" id="ARBA00022448"/>
    </source>
</evidence>
<dbReference type="NCBIfam" id="NF007008">
    <property type="entry name" value="PRK09471.1"/>
    <property type="match status" value="1"/>
</dbReference>
<evidence type="ECO:0000256" key="6">
    <source>
        <dbReference type="ARBA" id="ARBA00022856"/>
    </source>
</evidence>
<keyword evidence="15" id="KW-1185">Reference proteome</keyword>
<keyword evidence="2 12" id="KW-0813">Transport</keyword>
<keyword evidence="4" id="KW-0997">Cell inner membrane</keyword>
<dbReference type="STRING" id="371042.NG99_01945"/>
<evidence type="ECO:0000256" key="11">
    <source>
        <dbReference type="ARBA" id="ARBA00072250"/>
    </source>
</evidence>
<organism evidence="14 15">
    <name type="scientific">Erwinia typographi</name>
    <dbReference type="NCBI Taxonomy" id="371042"/>
    <lineage>
        <taxon>Bacteria</taxon>
        <taxon>Pseudomonadati</taxon>
        <taxon>Pseudomonadota</taxon>
        <taxon>Gammaproteobacteria</taxon>
        <taxon>Enterobacterales</taxon>
        <taxon>Erwiniaceae</taxon>
        <taxon>Erwinia</taxon>
    </lineage>
</organism>
<dbReference type="PANTHER" id="PTHR43163:SF6">
    <property type="entry name" value="DIPEPTIDE TRANSPORT SYSTEM PERMEASE PROTEIN DPPB-RELATED"/>
    <property type="match status" value="1"/>
</dbReference>
<keyword evidence="6" id="KW-0571">Peptide transport</keyword>
<evidence type="ECO:0000256" key="3">
    <source>
        <dbReference type="ARBA" id="ARBA00022475"/>
    </source>
</evidence>
<dbReference type="InterPro" id="IPR035906">
    <property type="entry name" value="MetI-like_sf"/>
</dbReference>
<dbReference type="Pfam" id="PF19300">
    <property type="entry name" value="BPD_transp_1_N"/>
    <property type="match status" value="1"/>
</dbReference>
<feature type="transmembrane region" description="Helical" evidence="12">
    <location>
        <begin position="274"/>
        <end position="300"/>
    </location>
</feature>
<keyword evidence="3" id="KW-1003">Cell membrane</keyword>
<evidence type="ECO:0000313" key="14">
    <source>
        <dbReference type="EMBL" id="KGT95674.1"/>
    </source>
</evidence>
<dbReference type="InterPro" id="IPR045621">
    <property type="entry name" value="BPD_transp_1_N"/>
</dbReference>
<evidence type="ECO:0000256" key="1">
    <source>
        <dbReference type="ARBA" id="ARBA00004429"/>
    </source>
</evidence>
<dbReference type="GO" id="GO:0005886">
    <property type="term" value="C:plasma membrane"/>
    <property type="evidence" value="ECO:0007669"/>
    <property type="project" value="UniProtKB-SubCell"/>
</dbReference>
<feature type="transmembrane region" description="Helical" evidence="12">
    <location>
        <begin position="173"/>
        <end position="192"/>
    </location>
</feature>
<dbReference type="Gene3D" id="1.10.3720.10">
    <property type="entry name" value="MetI-like"/>
    <property type="match status" value="1"/>
</dbReference>
<dbReference type="eggNOG" id="COG0601">
    <property type="taxonomic scope" value="Bacteria"/>
</dbReference>
<dbReference type="EMBL" id="JRUQ01000007">
    <property type="protein sequence ID" value="KGT95674.1"/>
    <property type="molecule type" value="Genomic_DNA"/>
</dbReference>
<dbReference type="GO" id="GO:0015833">
    <property type="term" value="P:peptide transport"/>
    <property type="evidence" value="ECO:0007669"/>
    <property type="project" value="UniProtKB-KW"/>
</dbReference>
<evidence type="ECO:0000256" key="7">
    <source>
        <dbReference type="ARBA" id="ARBA00022927"/>
    </source>
</evidence>
<keyword evidence="5 12" id="KW-0812">Transmembrane</keyword>
<keyword evidence="8 12" id="KW-1133">Transmembrane helix</keyword>
<dbReference type="AlphaFoldDB" id="A0A0A3ZCZ4"/>
<feature type="transmembrane region" description="Helical" evidence="12">
    <location>
        <begin position="232"/>
        <end position="254"/>
    </location>
</feature>
<dbReference type="RefSeq" id="WP_034887851.1">
    <property type="nucleotide sequence ID" value="NZ_JRUQ01000007.1"/>
</dbReference>
<comment type="similarity">
    <text evidence="10">Belongs to the binding-protein-dependent transport system permease family. OppBC subfamily.</text>
</comment>
<dbReference type="GO" id="GO:0055085">
    <property type="term" value="P:transmembrane transport"/>
    <property type="evidence" value="ECO:0007669"/>
    <property type="project" value="InterPro"/>
</dbReference>
<evidence type="ECO:0000313" key="15">
    <source>
        <dbReference type="Proteomes" id="UP000030351"/>
    </source>
</evidence>
<evidence type="ECO:0000256" key="9">
    <source>
        <dbReference type="ARBA" id="ARBA00023136"/>
    </source>
</evidence>
<evidence type="ECO:0000256" key="10">
    <source>
        <dbReference type="ARBA" id="ARBA00024202"/>
    </source>
</evidence>
<comment type="caution">
    <text evidence="14">The sequence shown here is derived from an EMBL/GenBank/DDBJ whole genome shotgun (WGS) entry which is preliminary data.</text>
</comment>
<gene>
    <name evidence="14" type="primary">oppB</name>
    <name evidence="14" type="ORF">NG99_01945</name>
</gene>
<reference evidence="14 15" key="1">
    <citation type="submission" date="2014-10" db="EMBL/GenBank/DDBJ databases">
        <title>Genome sequence of Erwinia typographi M043b.</title>
        <authorList>
            <person name="Chan K.-G."/>
            <person name="Tan W.-S."/>
        </authorList>
    </citation>
    <scope>NUCLEOTIDE SEQUENCE [LARGE SCALE GENOMIC DNA]</scope>
    <source>
        <strain evidence="14 15">M043b</strain>
    </source>
</reference>
<dbReference type="SUPFAM" id="SSF161098">
    <property type="entry name" value="MetI-like"/>
    <property type="match status" value="1"/>
</dbReference>
<evidence type="ECO:0000256" key="12">
    <source>
        <dbReference type="RuleBase" id="RU363032"/>
    </source>
</evidence>
<accession>A0A0A3ZCZ4</accession>
<keyword evidence="7" id="KW-0653">Protein transport</keyword>
<comment type="subcellular location">
    <subcellularLocation>
        <location evidence="1">Cell inner membrane</location>
        <topology evidence="1">Multi-pass membrane protein</topology>
    </subcellularLocation>
    <subcellularLocation>
        <location evidence="12">Cell membrane</location>
        <topology evidence="12">Multi-pass membrane protein</topology>
    </subcellularLocation>
</comment>
<dbReference type="FunFam" id="1.10.3720.10:FF:000016">
    <property type="entry name" value="Oligopeptide transport system permease OppB"/>
    <property type="match status" value="1"/>
</dbReference>
<feature type="domain" description="ABC transmembrane type-1" evidence="13">
    <location>
        <begin position="94"/>
        <end position="293"/>
    </location>
</feature>
<dbReference type="GO" id="GO:0015031">
    <property type="term" value="P:protein transport"/>
    <property type="evidence" value="ECO:0007669"/>
    <property type="project" value="UniProtKB-KW"/>
</dbReference>